<gene>
    <name evidence="1" type="ORF">IEN85_10385</name>
</gene>
<dbReference type="RefSeq" id="WP_191617024.1">
    <property type="nucleotide sequence ID" value="NZ_JACYFG010000022.1"/>
</dbReference>
<organism evidence="1 2">
    <name type="scientific">Pelagicoccus enzymogenes</name>
    <dbReference type="NCBI Taxonomy" id="2773457"/>
    <lineage>
        <taxon>Bacteria</taxon>
        <taxon>Pseudomonadati</taxon>
        <taxon>Verrucomicrobiota</taxon>
        <taxon>Opitutia</taxon>
        <taxon>Puniceicoccales</taxon>
        <taxon>Pelagicoccaceae</taxon>
        <taxon>Pelagicoccus</taxon>
    </lineage>
</organism>
<dbReference type="EMBL" id="JACYFG010000022">
    <property type="protein sequence ID" value="MBD5779895.1"/>
    <property type="molecule type" value="Genomic_DNA"/>
</dbReference>
<sequence>MLSSKAFADGYLEVEILENTRSGVVQSDGVPRFTANAGWFQFTARVTAMDDVSDAYFVMRYDKLGEAAFSCRSIGDMKAGQSKVITLFKKLQYEMPEQLHFYTGMEEIRTNLVPSSYTYRFGDFYLEPTAEQVPPDMVASLH</sequence>
<keyword evidence="2" id="KW-1185">Reference proteome</keyword>
<name>A0A927IHW8_9BACT</name>
<evidence type="ECO:0000313" key="1">
    <source>
        <dbReference type="EMBL" id="MBD5779895.1"/>
    </source>
</evidence>
<protein>
    <submittedName>
        <fullName evidence="1">Uncharacterized protein</fullName>
    </submittedName>
</protein>
<proteinExistence type="predicted"/>
<dbReference type="AlphaFoldDB" id="A0A927IHW8"/>
<comment type="caution">
    <text evidence="1">The sequence shown here is derived from an EMBL/GenBank/DDBJ whole genome shotgun (WGS) entry which is preliminary data.</text>
</comment>
<dbReference type="Proteomes" id="UP000622317">
    <property type="component" value="Unassembled WGS sequence"/>
</dbReference>
<reference evidence="1" key="1">
    <citation type="submission" date="2020-09" db="EMBL/GenBank/DDBJ databases">
        <title>Pelagicoccus enzymogenes sp. nov. with an EPS production, isolated from marine sediment.</title>
        <authorList>
            <person name="Feng X."/>
        </authorList>
    </citation>
    <scope>NUCLEOTIDE SEQUENCE</scope>
    <source>
        <strain evidence="1">NFK12</strain>
    </source>
</reference>
<accession>A0A927IHW8</accession>
<evidence type="ECO:0000313" key="2">
    <source>
        <dbReference type="Proteomes" id="UP000622317"/>
    </source>
</evidence>